<proteinExistence type="predicted"/>
<dbReference type="InterPro" id="IPR003740">
    <property type="entry name" value="YitT"/>
</dbReference>
<accession>A0A849VM13</accession>
<feature type="transmembrane region" description="Helical" evidence="6">
    <location>
        <begin position="177"/>
        <end position="195"/>
    </location>
</feature>
<feature type="transmembrane region" description="Helical" evidence="6">
    <location>
        <begin position="78"/>
        <end position="96"/>
    </location>
</feature>
<evidence type="ECO:0000256" key="1">
    <source>
        <dbReference type="ARBA" id="ARBA00004651"/>
    </source>
</evidence>
<keyword evidence="2" id="KW-1003">Cell membrane</keyword>
<dbReference type="AlphaFoldDB" id="A0A849VM13"/>
<feature type="transmembrane region" description="Helical" evidence="6">
    <location>
        <begin position="12"/>
        <end position="31"/>
    </location>
</feature>
<comment type="caution">
    <text evidence="7">The sequence shown here is derived from an EMBL/GenBank/DDBJ whole genome shotgun (WGS) entry which is preliminary data.</text>
</comment>
<dbReference type="PANTHER" id="PTHR33545:SF5">
    <property type="entry name" value="UPF0750 MEMBRANE PROTEIN YITT"/>
    <property type="match status" value="1"/>
</dbReference>
<comment type="subcellular location">
    <subcellularLocation>
        <location evidence="1">Cell membrane</location>
        <topology evidence="1">Multi-pass membrane protein</topology>
    </subcellularLocation>
</comment>
<dbReference type="Proteomes" id="UP000586305">
    <property type="component" value="Unassembled WGS sequence"/>
</dbReference>
<sequence>MKAMSVGAIKDFGLISLGAFFIATSAVAFFSASDISIGGPIGLAIIFNKTLSIPIGASVFLINAPLIILGYKKLGTTIFIRTMYSVALTSILSEILDFYLSTSIKSHFLPFDAITGGAFLGTGIALMLKGNGSSGGWGLLALVISNHSRIKNHTVLFVLDTLVIALSALVYAQLKSFILGILSVFSMALVIRVLTSRRKIGKSSIRKLF</sequence>
<keyword evidence="3 6" id="KW-0812">Transmembrane</keyword>
<evidence type="ECO:0000256" key="5">
    <source>
        <dbReference type="ARBA" id="ARBA00023136"/>
    </source>
</evidence>
<reference evidence="7 8" key="1">
    <citation type="submission" date="2020-04" db="EMBL/GenBank/DDBJ databases">
        <title>Pseudoalteromonas caenipelagi sp. nov., isolated from a tidal flat.</title>
        <authorList>
            <person name="Park S."/>
            <person name="Yoon J.-H."/>
        </authorList>
    </citation>
    <scope>NUCLEOTIDE SEQUENCE [LARGE SCALE GENOMIC DNA]</scope>
    <source>
        <strain evidence="7 8">JBTF-M23</strain>
    </source>
</reference>
<evidence type="ECO:0000256" key="4">
    <source>
        <dbReference type="ARBA" id="ARBA00022989"/>
    </source>
</evidence>
<dbReference type="InterPro" id="IPR051461">
    <property type="entry name" value="UPF0750_membrane"/>
</dbReference>
<dbReference type="EMBL" id="JABBPG010000010">
    <property type="protein sequence ID" value="NOU52627.1"/>
    <property type="molecule type" value="Genomic_DNA"/>
</dbReference>
<evidence type="ECO:0000256" key="6">
    <source>
        <dbReference type="SAM" id="Phobius"/>
    </source>
</evidence>
<gene>
    <name evidence="7" type="ORF">HG263_19160</name>
</gene>
<keyword evidence="8" id="KW-1185">Reference proteome</keyword>
<feature type="transmembrane region" description="Helical" evidence="6">
    <location>
        <begin position="51"/>
        <end position="71"/>
    </location>
</feature>
<evidence type="ECO:0000256" key="2">
    <source>
        <dbReference type="ARBA" id="ARBA00022475"/>
    </source>
</evidence>
<dbReference type="Pfam" id="PF02588">
    <property type="entry name" value="YitT_membrane"/>
    <property type="match status" value="1"/>
</dbReference>
<keyword evidence="4 6" id="KW-1133">Transmembrane helix</keyword>
<dbReference type="RefSeq" id="WP_171627682.1">
    <property type="nucleotide sequence ID" value="NZ_JABBPG010000010.1"/>
</dbReference>
<protein>
    <submittedName>
        <fullName evidence="7">YitT family protein</fullName>
    </submittedName>
</protein>
<evidence type="ECO:0000313" key="8">
    <source>
        <dbReference type="Proteomes" id="UP000586305"/>
    </source>
</evidence>
<evidence type="ECO:0000313" key="7">
    <source>
        <dbReference type="EMBL" id="NOU52627.1"/>
    </source>
</evidence>
<evidence type="ECO:0000256" key="3">
    <source>
        <dbReference type="ARBA" id="ARBA00022692"/>
    </source>
</evidence>
<dbReference type="PANTHER" id="PTHR33545">
    <property type="entry name" value="UPF0750 MEMBRANE PROTEIN YITT-RELATED"/>
    <property type="match status" value="1"/>
</dbReference>
<dbReference type="GO" id="GO:0005886">
    <property type="term" value="C:plasma membrane"/>
    <property type="evidence" value="ECO:0007669"/>
    <property type="project" value="UniProtKB-SubCell"/>
</dbReference>
<feature type="transmembrane region" description="Helical" evidence="6">
    <location>
        <begin position="154"/>
        <end position="171"/>
    </location>
</feature>
<name>A0A849VM13_9GAMM</name>
<organism evidence="7 8">
    <name type="scientific">Pseudoalteromonas caenipelagi</name>
    <dbReference type="NCBI Taxonomy" id="2726988"/>
    <lineage>
        <taxon>Bacteria</taxon>
        <taxon>Pseudomonadati</taxon>
        <taxon>Pseudomonadota</taxon>
        <taxon>Gammaproteobacteria</taxon>
        <taxon>Alteromonadales</taxon>
        <taxon>Pseudoalteromonadaceae</taxon>
        <taxon>Pseudoalteromonas</taxon>
    </lineage>
</organism>
<keyword evidence="5 6" id="KW-0472">Membrane</keyword>